<evidence type="ECO:0000256" key="2">
    <source>
        <dbReference type="ARBA" id="ARBA00022737"/>
    </source>
</evidence>
<dbReference type="InterPro" id="IPR045078">
    <property type="entry name" value="TST/MPST-like"/>
</dbReference>
<dbReference type="PROSITE" id="PS00683">
    <property type="entry name" value="RHODANESE_2"/>
    <property type="match status" value="1"/>
</dbReference>
<dbReference type="InterPro" id="IPR001307">
    <property type="entry name" value="Thiosulphate_STrfase_CS"/>
</dbReference>
<dbReference type="PROSITE" id="PS50206">
    <property type="entry name" value="RHODANESE_3"/>
    <property type="match status" value="2"/>
</dbReference>
<dbReference type="SUPFAM" id="SSF52821">
    <property type="entry name" value="Rhodanese/Cell cycle control phosphatase"/>
    <property type="match status" value="2"/>
</dbReference>
<feature type="domain" description="Rhodanese" evidence="4">
    <location>
        <begin position="168"/>
        <end position="281"/>
    </location>
</feature>
<dbReference type="AlphaFoldDB" id="A0A0M2USK5"/>
<feature type="domain" description="Rhodanese" evidence="4">
    <location>
        <begin position="17"/>
        <end position="138"/>
    </location>
</feature>
<evidence type="ECO:0000256" key="3">
    <source>
        <dbReference type="RuleBase" id="RU000507"/>
    </source>
</evidence>
<evidence type="ECO:0000313" key="5">
    <source>
        <dbReference type="EMBL" id="KKO18822.1"/>
    </source>
</evidence>
<evidence type="ECO:0000313" key="6">
    <source>
        <dbReference type="Proteomes" id="UP000034954"/>
    </source>
</evidence>
<evidence type="ECO:0000256" key="1">
    <source>
        <dbReference type="ARBA" id="ARBA00022679"/>
    </source>
</evidence>
<organism evidence="5 6">
    <name type="scientific">Candidatus Brocadia fulgida</name>
    <dbReference type="NCBI Taxonomy" id="380242"/>
    <lineage>
        <taxon>Bacteria</taxon>
        <taxon>Pseudomonadati</taxon>
        <taxon>Planctomycetota</taxon>
        <taxon>Candidatus Brocadiia</taxon>
        <taxon>Candidatus Brocadiales</taxon>
        <taxon>Candidatus Brocadiaceae</taxon>
        <taxon>Candidatus Brocadia</taxon>
    </lineage>
</organism>
<dbReference type="PANTHER" id="PTHR11364:SF27">
    <property type="entry name" value="SULFURTRANSFERASE"/>
    <property type="match status" value="1"/>
</dbReference>
<proteinExistence type="predicted"/>
<reference evidence="5 6" key="1">
    <citation type="journal article" date="2013" name="BMC Microbiol.">
        <title>Identification of the type II cytochrome c maturation pathway in anammox bacteria by comparative genomics.</title>
        <authorList>
            <person name="Ferousi C."/>
            <person name="Speth D.R."/>
            <person name="Reimann J."/>
            <person name="Op den Camp H.J."/>
            <person name="Allen J.W."/>
            <person name="Keltjens J.T."/>
            <person name="Jetten M.S."/>
        </authorList>
    </citation>
    <scope>NUCLEOTIDE SEQUENCE [LARGE SCALE GENOMIC DNA]</scope>
    <source>
        <strain evidence="5">RU1</strain>
    </source>
</reference>
<keyword evidence="1 3" id="KW-0808">Transferase</keyword>
<accession>A0A0M2USK5</accession>
<evidence type="ECO:0000259" key="4">
    <source>
        <dbReference type="PROSITE" id="PS50206"/>
    </source>
</evidence>
<dbReference type="InterPro" id="IPR036873">
    <property type="entry name" value="Rhodanese-like_dom_sf"/>
</dbReference>
<dbReference type="Proteomes" id="UP000034954">
    <property type="component" value="Unassembled WGS sequence"/>
</dbReference>
<dbReference type="EMBL" id="LAQJ01000233">
    <property type="protein sequence ID" value="KKO18822.1"/>
    <property type="molecule type" value="Genomic_DNA"/>
</dbReference>
<keyword evidence="2" id="KW-0677">Repeat</keyword>
<dbReference type="PANTHER" id="PTHR11364">
    <property type="entry name" value="THIOSULFATE SULFERTANSFERASE"/>
    <property type="match status" value="1"/>
</dbReference>
<name>A0A0M2USK5_9BACT</name>
<dbReference type="SMART" id="SM00450">
    <property type="entry name" value="RHOD"/>
    <property type="match status" value="2"/>
</dbReference>
<keyword evidence="6" id="KW-1185">Reference proteome</keyword>
<gene>
    <name evidence="5" type="ORF">BROFUL_02483</name>
</gene>
<dbReference type="Pfam" id="PF00581">
    <property type="entry name" value="Rhodanese"/>
    <property type="match status" value="2"/>
</dbReference>
<dbReference type="Gene3D" id="3.40.250.10">
    <property type="entry name" value="Rhodanese-like domain"/>
    <property type="match status" value="2"/>
</dbReference>
<protein>
    <recommendedName>
        <fullName evidence="3">Sulfurtransferase</fullName>
    </recommendedName>
</protein>
<dbReference type="CDD" id="cd01448">
    <property type="entry name" value="TST_Repeat_1"/>
    <property type="match status" value="1"/>
</dbReference>
<dbReference type="PATRIC" id="fig|380242.3.peg.3083"/>
<comment type="caution">
    <text evidence="5">The sequence shown here is derived from an EMBL/GenBank/DDBJ whole genome shotgun (WGS) entry which is preliminary data.</text>
</comment>
<dbReference type="GO" id="GO:0004792">
    <property type="term" value="F:thiosulfate-cyanide sulfurtransferase activity"/>
    <property type="evidence" value="ECO:0007669"/>
    <property type="project" value="InterPro"/>
</dbReference>
<sequence>MPYNTLIAVSELINHLANPGWTIIDCRFSLDDSERGHREYLDAHIPGAIYAHLSKDLSGHIISGKTGRHPLPEPKTFARTLSNWGIDDNVQVIAYDDKGGAMAAARLWWMLRWLGHDAVAVLNGGWPQWQKNNCPVAGGAETRKQRSFIPKIRNNFVFNSEDVLKILHNQNFRLIDSRSADRYRGENETIDPVAGHIPGALSIPFTGNLDADGLFLTSIDLKIRFQHVLGDTPPEHVVFYCGSGVTAAHNLLALAHAGFADARLYAGSWSEWITNPDNPITQGSK</sequence>
<dbReference type="InterPro" id="IPR001763">
    <property type="entry name" value="Rhodanese-like_dom"/>
</dbReference>
<dbReference type="CDD" id="cd01449">
    <property type="entry name" value="TST_Repeat_2"/>
    <property type="match status" value="1"/>
</dbReference>